<comment type="caution">
    <text evidence="1">The sequence shown here is derived from an EMBL/GenBank/DDBJ whole genome shotgun (WGS) entry which is preliminary data.</text>
</comment>
<evidence type="ECO:0000313" key="2">
    <source>
        <dbReference type="Proteomes" id="UP001172386"/>
    </source>
</evidence>
<organism evidence="1 2">
    <name type="scientific">Neophaeococcomyces mojaviensis</name>
    <dbReference type="NCBI Taxonomy" id="3383035"/>
    <lineage>
        <taxon>Eukaryota</taxon>
        <taxon>Fungi</taxon>
        <taxon>Dikarya</taxon>
        <taxon>Ascomycota</taxon>
        <taxon>Pezizomycotina</taxon>
        <taxon>Eurotiomycetes</taxon>
        <taxon>Chaetothyriomycetidae</taxon>
        <taxon>Chaetothyriales</taxon>
        <taxon>Chaetothyriales incertae sedis</taxon>
        <taxon>Neophaeococcomyces</taxon>
    </lineage>
</organism>
<sequence length="216" mass="24440">MAVVEYRYHIHSYLIVPSSLQMEVNNSLPYIDADISQTQRDQANFLIRQELPSDHARSLHPSVTEIPATKLTNVLQQEVERVAAGKPLIGGVDLSRYQDFEQVSQDSDVDALRHALRTAYANTTYLRGRQMNITLLEELGRNAWLIGNSQLEDVQRRLENELTAVKSQSESINRSRKALQEDSRGELLGLEETWKQGIGKIIETQVASDALRQDLA</sequence>
<protein>
    <submittedName>
        <fullName evidence="1">Uncharacterized protein</fullName>
    </submittedName>
</protein>
<evidence type="ECO:0000313" key="1">
    <source>
        <dbReference type="EMBL" id="KAJ9658600.1"/>
    </source>
</evidence>
<reference evidence="1" key="1">
    <citation type="submission" date="2022-10" db="EMBL/GenBank/DDBJ databases">
        <title>Culturing micro-colonial fungi from biological soil crusts in the Mojave desert and describing Neophaeococcomyces mojavensis, and introducing the new genera and species Taxawa tesnikishii.</title>
        <authorList>
            <person name="Kurbessoian T."/>
            <person name="Stajich J.E."/>
        </authorList>
    </citation>
    <scope>NUCLEOTIDE SEQUENCE</scope>
    <source>
        <strain evidence="1">JES_112</strain>
    </source>
</reference>
<name>A0ACC3ABA8_9EURO</name>
<dbReference type="EMBL" id="JAPDRQ010000049">
    <property type="protein sequence ID" value="KAJ9658600.1"/>
    <property type="molecule type" value="Genomic_DNA"/>
</dbReference>
<accession>A0ACC3ABA8</accession>
<dbReference type="Proteomes" id="UP001172386">
    <property type="component" value="Unassembled WGS sequence"/>
</dbReference>
<gene>
    <name evidence="1" type="ORF">H2198_003618</name>
</gene>
<keyword evidence="2" id="KW-1185">Reference proteome</keyword>
<proteinExistence type="predicted"/>